<comment type="caution">
    <text evidence="1">The sequence shown here is derived from an EMBL/GenBank/DDBJ whole genome shotgun (WGS) entry which is preliminary data.</text>
</comment>
<protein>
    <submittedName>
        <fullName evidence="1">Uncharacterized protein</fullName>
    </submittedName>
</protein>
<dbReference type="Proteomes" id="UP000003532">
    <property type="component" value="Unassembled WGS sequence"/>
</dbReference>
<dbReference type="EMBL" id="AFCO01001017">
    <property type="protein sequence ID" value="EHC56382.1"/>
    <property type="molecule type" value="Genomic_DNA"/>
</dbReference>
<proteinExistence type="predicted"/>
<name>G5NEI5_SALET</name>
<accession>G5NEI5</accession>
<evidence type="ECO:0000313" key="2">
    <source>
        <dbReference type="Proteomes" id="UP000003532"/>
    </source>
</evidence>
<dbReference type="AlphaFoldDB" id="G5NEI5"/>
<evidence type="ECO:0000313" key="1">
    <source>
        <dbReference type="EMBL" id="EHC56382.1"/>
    </source>
</evidence>
<gene>
    <name evidence="1" type="ORF">LTSEINV_3113</name>
</gene>
<dbReference type="BioCyc" id="SENT913075:G120P-3818-MONOMER"/>
<sequence length="47" mass="5224">MIQLIIDGIEINRDNIVEYLESKSKAVGNVIHKGILRDSASMVRKGV</sequence>
<organism evidence="1 2">
    <name type="scientific">Salmonella enterica subsp. enterica serovar Inverness str. R8-3668</name>
    <dbReference type="NCBI Taxonomy" id="913075"/>
    <lineage>
        <taxon>Bacteria</taxon>
        <taxon>Pseudomonadati</taxon>
        <taxon>Pseudomonadota</taxon>
        <taxon>Gammaproteobacteria</taxon>
        <taxon>Enterobacterales</taxon>
        <taxon>Enterobacteriaceae</taxon>
        <taxon>Salmonella</taxon>
    </lineage>
</organism>
<dbReference type="PATRIC" id="fig|913075.3.peg.2393"/>
<reference evidence="1 2" key="1">
    <citation type="journal article" date="2011" name="BMC Genomics">
        <title>Genome sequencing reveals diversification of virulence factor content and possible host adaptation in distinct subpopulations of Salmonella enterica.</title>
        <authorList>
            <person name="den Bakker H.C."/>
            <person name="Moreno Switt A.I."/>
            <person name="Govoni G."/>
            <person name="Cummings C.A."/>
            <person name="Ranieri M.L."/>
            <person name="Degoricija L."/>
            <person name="Hoelzer K."/>
            <person name="Rodriguez-Rivera L.D."/>
            <person name="Brown S."/>
            <person name="Bolchacova E."/>
            <person name="Furtado M.R."/>
            <person name="Wiedmann M."/>
        </authorList>
    </citation>
    <scope>NUCLEOTIDE SEQUENCE [LARGE SCALE GENOMIC DNA]</scope>
    <source>
        <strain evidence="1 2">R8-3668</strain>
    </source>
</reference>